<keyword evidence="1" id="KW-0472">Membrane</keyword>
<gene>
    <name evidence="2" type="ORF">C2G38_2166082</name>
</gene>
<dbReference type="InterPro" id="IPR032675">
    <property type="entry name" value="LRR_dom_sf"/>
</dbReference>
<dbReference type="InterPro" id="IPR001611">
    <property type="entry name" value="Leu-rich_rpt"/>
</dbReference>
<sequence>MDANQYINQNYPRINRTDITMLDISNKNLTNTITLDYFNITLKLNASFNQISTFIIEQLPLQIMDFSHNLLTNFSISQDNSTLQIINLSHNYLSDIGPISNILTHLDVSNNNLTNLDLSDYVHLTSLDCSANPNLSKLTLPLHSYFNPKDLSNFDSRGTNLGIINTTSFSIECQNGIRSVTTPLDTNNPPNQSTDNKLYIGIIIGMGIIILAGIIFIVAVPFEVDSSVNTFFQDSQEGEEGGDWRESSSVMIGWEAGVTSAGDDINRKINFKWP</sequence>
<dbReference type="Proteomes" id="UP000266673">
    <property type="component" value="Unassembled WGS sequence"/>
</dbReference>
<protein>
    <submittedName>
        <fullName evidence="2">Uncharacterized protein</fullName>
    </submittedName>
</protein>
<accession>A0A397VTU4</accession>
<reference evidence="2 3" key="1">
    <citation type="submission" date="2018-06" db="EMBL/GenBank/DDBJ databases">
        <title>Comparative genomics reveals the genomic features of Rhizophagus irregularis, R. cerebriforme, R. diaphanum and Gigaspora rosea, and their symbiotic lifestyle signature.</title>
        <authorList>
            <person name="Morin E."/>
            <person name="San Clemente H."/>
            <person name="Chen E.C.H."/>
            <person name="De La Providencia I."/>
            <person name="Hainaut M."/>
            <person name="Kuo A."/>
            <person name="Kohler A."/>
            <person name="Murat C."/>
            <person name="Tang N."/>
            <person name="Roy S."/>
            <person name="Loubradou J."/>
            <person name="Henrissat B."/>
            <person name="Grigoriev I.V."/>
            <person name="Corradi N."/>
            <person name="Roux C."/>
            <person name="Martin F.M."/>
        </authorList>
    </citation>
    <scope>NUCLEOTIDE SEQUENCE [LARGE SCALE GENOMIC DNA]</scope>
    <source>
        <strain evidence="2 3">DAOM 194757</strain>
    </source>
</reference>
<dbReference type="AlphaFoldDB" id="A0A397VTU4"/>
<evidence type="ECO:0000313" key="3">
    <source>
        <dbReference type="Proteomes" id="UP000266673"/>
    </source>
</evidence>
<keyword evidence="3" id="KW-1185">Reference proteome</keyword>
<dbReference type="SUPFAM" id="SSF52058">
    <property type="entry name" value="L domain-like"/>
    <property type="match status" value="1"/>
</dbReference>
<dbReference type="OrthoDB" id="8731593at2759"/>
<keyword evidence="1" id="KW-1133">Transmembrane helix</keyword>
<organism evidence="2 3">
    <name type="scientific">Gigaspora rosea</name>
    <dbReference type="NCBI Taxonomy" id="44941"/>
    <lineage>
        <taxon>Eukaryota</taxon>
        <taxon>Fungi</taxon>
        <taxon>Fungi incertae sedis</taxon>
        <taxon>Mucoromycota</taxon>
        <taxon>Glomeromycotina</taxon>
        <taxon>Glomeromycetes</taxon>
        <taxon>Diversisporales</taxon>
        <taxon>Gigasporaceae</taxon>
        <taxon>Gigaspora</taxon>
    </lineage>
</organism>
<name>A0A397VTU4_9GLOM</name>
<keyword evidence="1" id="KW-0812">Transmembrane</keyword>
<proteinExistence type="predicted"/>
<dbReference type="Gene3D" id="3.80.10.10">
    <property type="entry name" value="Ribonuclease Inhibitor"/>
    <property type="match status" value="1"/>
</dbReference>
<comment type="caution">
    <text evidence="2">The sequence shown here is derived from an EMBL/GenBank/DDBJ whole genome shotgun (WGS) entry which is preliminary data.</text>
</comment>
<dbReference type="PROSITE" id="PS51450">
    <property type="entry name" value="LRR"/>
    <property type="match status" value="1"/>
</dbReference>
<feature type="transmembrane region" description="Helical" evidence="1">
    <location>
        <begin position="198"/>
        <end position="222"/>
    </location>
</feature>
<dbReference type="EMBL" id="QKWP01000177">
    <property type="protein sequence ID" value="RIB25358.1"/>
    <property type="molecule type" value="Genomic_DNA"/>
</dbReference>
<evidence type="ECO:0000313" key="2">
    <source>
        <dbReference type="EMBL" id="RIB25358.1"/>
    </source>
</evidence>
<evidence type="ECO:0000256" key="1">
    <source>
        <dbReference type="SAM" id="Phobius"/>
    </source>
</evidence>